<sequence length="44" mass="5081">MSKAPSVFRSHTTRKGFVLLNDGERYCTELLMQAHKKKIKLTLC</sequence>
<accession>A0A078I2W8</accession>
<evidence type="ECO:0000313" key="1">
    <source>
        <dbReference type="EMBL" id="CDY43929.1"/>
    </source>
</evidence>
<organism evidence="1 2">
    <name type="scientific">Brassica napus</name>
    <name type="common">Rape</name>
    <dbReference type="NCBI Taxonomy" id="3708"/>
    <lineage>
        <taxon>Eukaryota</taxon>
        <taxon>Viridiplantae</taxon>
        <taxon>Streptophyta</taxon>
        <taxon>Embryophyta</taxon>
        <taxon>Tracheophyta</taxon>
        <taxon>Spermatophyta</taxon>
        <taxon>Magnoliopsida</taxon>
        <taxon>eudicotyledons</taxon>
        <taxon>Gunneridae</taxon>
        <taxon>Pentapetalae</taxon>
        <taxon>rosids</taxon>
        <taxon>malvids</taxon>
        <taxon>Brassicales</taxon>
        <taxon>Brassicaceae</taxon>
        <taxon>Brassiceae</taxon>
        <taxon>Brassica</taxon>
    </lineage>
</organism>
<evidence type="ECO:0000313" key="2">
    <source>
        <dbReference type="Proteomes" id="UP000028999"/>
    </source>
</evidence>
<dbReference type="PaxDb" id="3708-A0A078I2W8"/>
<protein>
    <submittedName>
        <fullName evidence="1">BnaA05g15390D protein</fullName>
    </submittedName>
</protein>
<gene>
    <name evidence="1" type="primary">BnaA05g15390D</name>
    <name evidence="1" type="ORF">GSBRNA2T00077523001</name>
</gene>
<dbReference type="Proteomes" id="UP000028999">
    <property type="component" value="Unassembled WGS sequence"/>
</dbReference>
<name>A0A078I2W8_BRANA</name>
<reference evidence="1 2" key="1">
    <citation type="journal article" date="2014" name="Science">
        <title>Plant genetics. Early allopolyploid evolution in the post-Neolithic Brassica napus oilseed genome.</title>
        <authorList>
            <person name="Chalhoub B."/>
            <person name="Denoeud F."/>
            <person name="Liu S."/>
            <person name="Parkin I.A."/>
            <person name="Tang H."/>
            <person name="Wang X."/>
            <person name="Chiquet J."/>
            <person name="Belcram H."/>
            <person name="Tong C."/>
            <person name="Samans B."/>
            <person name="Correa M."/>
            <person name="Da Silva C."/>
            <person name="Just J."/>
            <person name="Falentin C."/>
            <person name="Koh C.S."/>
            <person name="Le Clainche I."/>
            <person name="Bernard M."/>
            <person name="Bento P."/>
            <person name="Noel B."/>
            <person name="Labadie K."/>
            <person name="Alberti A."/>
            <person name="Charles M."/>
            <person name="Arnaud D."/>
            <person name="Guo H."/>
            <person name="Daviaud C."/>
            <person name="Alamery S."/>
            <person name="Jabbari K."/>
            <person name="Zhao M."/>
            <person name="Edger P.P."/>
            <person name="Chelaifa H."/>
            <person name="Tack D."/>
            <person name="Lassalle G."/>
            <person name="Mestiri I."/>
            <person name="Schnel N."/>
            <person name="Le Paslier M.C."/>
            <person name="Fan G."/>
            <person name="Renault V."/>
            <person name="Bayer P.E."/>
            <person name="Golicz A.A."/>
            <person name="Manoli S."/>
            <person name="Lee T.H."/>
            <person name="Thi V.H."/>
            <person name="Chalabi S."/>
            <person name="Hu Q."/>
            <person name="Fan C."/>
            <person name="Tollenaere R."/>
            <person name="Lu Y."/>
            <person name="Battail C."/>
            <person name="Shen J."/>
            <person name="Sidebottom C.H."/>
            <person name="Wang X."/>
            <person name="Canaguier A."/>
            <person name="Chauveau A."/>
            <person name="Berard A."/>
            <person name="Deniot G."/>
            <person name="Guan M."/>
            <person name="Liu Z."/>
            <person name="Sun F."/>
            <person name="Lim Y.P."/>
            <person name="Lyons E."/>
            <person name="Town C.D."/>
            <person name="Bancroft I."/>
            <person name="Wang X."/>
            <person name="Meng J."/>
            <person name="Ma J."/>
            <person name="Pires J.C."/>
            <person name="King G.J."/>
            <person name="Brunel D."/>
            <person name="Delourme R."/>
            <person name="Renard M."/>
            <person name="Aury J.M."/>
            <person name="Adams K.L."/>
            <person name="Batley J."/>
            <person name="Snowdon R.J."/>
            <person name="Tost J."/>
            <person name="Edwards D."/>
            <person name="Zhou Y."/>
            <person name="Hua W."/>
            <person name="Sharpe A.G."/>
            <person name="Paterson A.H."/>
            <person name="Guan C."/>
            <person name="Wincker P."/>
        </authorList>
    </citation>
    <scope>NUCLEOTIDE SEQUENCE [LARGE SCALE GENOMIC DNA]</scope>
    <source>
        <strain evidence="2">cv. Darmor-bzh</strain>
    </source>
</reference>
<dbReference type="EMBL" id="LK032573">
    <property type="protein sequence ID" value="CDY43929.1"/>
    <property type="molecule type" value="Genomic_DNA"/>
</dbReference>
<dbReference type="Gramene" id="CDY43929">
    <property type="protein sequence ID" value="CDY43929"/>
    <property type="gene ID" value="GSBRNA2T00077523001"/>
</dbReference>
<keyword evidence="2" id="KW-1185">Reference proteome</keyword>
<dbReference type="AlphaFoldDB" id="A0A078I2W8"/>
<proteinExistence type="predicted"/>